<dbReference type="InterPro" id="IPR014031">
    <property type="entry name" value="Ketoacyl_synth_C"/>
</dbReference>
<accession>A0A084G1T1</accession>
<dbReference type="VEuPathDB" id="FungiDB:SAPIO_CDS7388"/>
<dbReference type="InterPro" id="IPR029063">
    <property type="entry name" value="SAM-dependent_MTases_sf"/>
</dbReference>
<dbReference type="GO" id="GO:0032259">
    <property type="term" value="P:methylation"/>
    <property type="evidence" value="ECO:0007669"/>
    <property type="project" value="UniProtKB-KW"/>
</dbReference>
<dbReference type="Pfam" id="PF00550">
    <property type="entry name" value="PP-binding"/>
    <property type="match status" value="1"/>
</dbReference>
<dbReference type="SMART" id="SM00825">
    <property type="entry name" value="PKS_KS"/>
    <property type="match status" value="1"/>
</dbReference>
<evidence type="ECO:0000313" key="12">
    <source>
        <dbReference type="Proteomes" id="UP000028545"/>
    </source>
</evidence>
<dbReference type="SUPFAM" id="SSF55048">
    <property type="entry name" value="Probable ACP-binding domain of malonyl-CoA ACP transacylase"/>
    <property type="match status" value="1"/>
</dbReference>
<dbReference type="GO" id="GO:0016491">
    <property type="term" value="F:oxidoreductase activity"/>
    <property type="evidence" value="ECO:0007669"/>
    <property type="project" value="UniProtKB-KW"/>
</dbReference>
<dbReference type="SMART" id="SM00826">
    <property type="entry name" value="PKS_DH"/>
    <property type="match status" value="1"/>
</dbReference>
<dbReference type="Pfam" id="PF08659">
    <property type="entry name" value="KR"/>
    <property type="match status" value="1"/>
</dbReference>
<dbReference type="Gene3D" id="3.40.50.150">
    <property type="entry name" value="Vaccinia Virus protein VP39"/>
    <property type="match status" value="1"/>
</dbReference>
<dbReference type="Pfam" id="PF00109">
    <property type="entry name" value="ketoacyl-synt"/>
    <property type="match status" value="1"/>
</dbReference>
<dbReference type="GO" id="GO:0031177">
    <property type="term" value="F:phosphopantetheine binding"/>
    <property type="evidence" value="ECO:0007669"/>
    <property type="project" value="InterPro"/>
</dbReference>
<dbReference type="RefSeq" id="XP_016641092.1">
    <property type="nucleotide sequence ID" value="XM_016789265.1"/>
</dbReference>
<dbReference type="SUPFAM" id="SSF53335">
    <property type="entry name" value="S-adenosyl-L-methionine-dependent methyltransferases"/>
    <property type="match status" value="1"/>
</dbReference>
<dbReference type="PROSITE" id="PS50075">
    <property type="entry name" value="CARRIER"/>
    <property type="match status" value="1"/>
</dbReference>
<feature type="active site" description="Proton acceptor; for dehydratase activity" evidence="7">
    <location>
        <position position="984"/>
    </location>
</feature>
<dbReference type="HOGENOM" id="CLU_000022_31_0_1"/>
<evidence type="ECO:0000259" key="10">
    <source>
        <dbReference type="PROSITE" id="PS52019"/>
    </source>
</evidence>
<dbReference type="Pfam" id="PF16197">
    <property type="entry name" value="KAsynt_C_assoc"/>
    <property type="match status" value="1"/>
</dbReference>
<feature type="domain" description="Carrier" evidence="8">
    <location>
        <begin position="2415"/>
        <end position="2490"/>
    </location>
</feature>
<dbReference type="Gene3D" id="3.40.50.720">
    <property type="entry name" value="NAD(P)-binding Rossmann-like Domain"/>
    <property type="match status" value="3"/>
</dbReference>
<dbReference type="Pfam" id="PF00698">
    <property type="entry name" value="Acyl_transf_1"/>
    <property type="match status" value="1"/>
</dbReference>
<dbReference type="InterPro" id="IPR014030">
    <property type="entry name" value="Ketoacyl_synth_N"/>
</dbReference>
<evidence type="ECO:0000259" key="9">
    <source>
        <dbReference type="PROSITE" id="PS52004"/>
    </source>
</evidence>
<evidence type="ECO:0000256" key="6">
    <source>
        <dbReference type="ARBA" id="ARBA00023268"/>
    </source>
</evidence>
<dbReference type="Gene3D" id="3.40.366.10">
    <property type="entry name" value="Malonyl-Coenzyme A Acyl Carrier Protein, domain 2"/>
    <property type="match status" value="1"/>
</dbReference>
<keyword evidence="4" id="KW-0808">Transferase</keyword>
<evidence type="ECO:0000256" key="3">
    <source>
        <dbReference type="ARBA" id="ARBA00022603"/>
    </source>
</evidence>
<dbReference type="InterPro" id="IPR042104">
    <property type="entry name" value="PKS_dehydratase_sf"/>
</dbReference>
<dbReference type="SMART" id="SM00823">
    <property type="entry name" value="PKS_PP"/>
    <property type="match status" value="1"/>
</dbReference>
<dbReference type="FunFam" id="3.40.47.10:FF:000019">
    <property type="entry name" value="Polyketide synthase type I"/>
    <property type="match status" value="1"/>
</dbReference>
<dbReference type="Gene3D" id="3.10.129.110">
    <property type="entry name" value="Polyketide synthase dehydratase"/>
    <property type="match status" value="1"/>
</dbReference>
<dbReference type="GO" id="GO:0006633">
    <property type="term" value="P:fatty acid biosynthetic process"/>
    <property type="evidence" value="ECO:0007669"/>
    <property type="project" value="TreeGrafter"/>
</dbReference>
<comment type="caution">
    <text evidence="11">The sequence shown here is derived from an EMBL/GenBank/DDBJ whole genome shotgun (WGS) entry which is preliminary data.</text>
</comment>
<evidence type="ECO:0000313" key="11">
    <source>
        <dbReference type="EMBL" id="KEZ41293.1"/>
    </source>
</evidence>
<dbReference type="Pfam" id="PF02801">
    <property type="entry name" value="Ketoacyl-synt_C"/>
    <property type="match status" value="1"/>
</dbReference>
<protein>
    <submittedName>
        <fullName evidence="11">Uncharacterized protein</fullName>
    </submittedName>
</protein>
<dbReference type="InterPro" id="IPR036291">
    <property type="entry name" value="NAD(P)-bd_dom_sf"/>
</dbReference>
<dbReference type="InterPro" id="IPR020807">
    <property type="entry name" value="PKS_DH"/>
</dbReference>
<keyword evidence="3" id="KW-0489">Methyltransferase</keyword>
<dbReference type="GO" id="GO:0044550">
    <property type="term" value="P:secondary metabolite biosynthetic process"/>
    <property type="evidence" value="ECO:0007669"/>
    <property type="project" value="UniProtKB-ARBA"/>
</dbReference>
<dbReference type="InterPro" id="IPR020806">
    <property type="entry name" value="PKS_PP-bd"/>
</dbReference>
<sequence length="2861" mass="313068">MGSNANPNWLAKEPIAIVGSSCRFPGGASSPSKLWVLLKDPRDIVQEIPPSRFDTKAFYHQDSQHHGSTNAKYAYLLQDDPRAFDRDFFNISPKEAEAMDPQQRCLLETVYEGIESAGYSIPQLRGSSTGVFVGAMSFDYQLVAMRGLDSLPQYHATGGSMAILANRVSYFYDWKGASVAFDTACSSSLVALHQAVLALRSGEVDMAVAAGANLILGPEPFIAYSNLNMLSPNGRSYMWDSSADGYTRGEGFAAIILKTLSQAVADGDHIECIIRETGVNSDGRTPGITMPNSEAQARLIRDTYTKCGLDPTNPRDRPQYFEAHGTGTPVGDPIEARAIHDAFFPGHPDQNHGQLYVGSIKTVIGHTEGSAGLAGVLKASLAVQHGQIPGNLHLRELNPKIRPFFNHLRIPTELTPWPALPEGQPRRASVNSFGFGGTNAHAIIESWDGGYERYHVSESRPAGLFVLSANSAQALAAKAAELANYLRDHPDTDLGRLSRTLFQRSEFPFRASFSATSATQLADKLETGTEALSKTSRIATIPNSLPPRILGVFTGQGAQWATMGWELYQASAVFRTSLDRQQRSLDTLPDGDRPDWSLIDELSAPKETSRVGIAAISQPLCTALQVALVDVLRTAGVEFSAVVGHSSGEIGAAYAAGYLDARDAIRVAYYRGFHSHLAQGPGGKRGKMMAVGMSLDEALAFCNEFSSALKVAANNSPTSCTLAGDADAIDEAKALLDQSNTFARVLAVDTAYHSHHMRPCASPYLESLRSCGISVLKGRKKCVWYSSVWGANGRSRSFDDHHGLELLGGQYWVDNLTSTVQFSQAVSRAVSEESYVLDLALEIGPHPALRGPASEVIKSLTGVAVPYSGVLKRGEGAVEAFAAGLGLIWSLFPSMRPIITFDGLHRAFPQASPKYPVILKDLPPYPWDHDSLIWRESRASCIFRTQSQPRELLGFPVTLGEHGRREVHWRQVFKLSELQWVKGHAIQGEVLFPATGYLTMAYEAAVRLVNDHQALRLVELHDIEMVRAMSLQEDSPGLEVLFTIRVTSQSDSCIAAEVACYSGDINVTKLDGPLTGLTAHFSGSVRIWLGLPLKNALPPRTEPLLPMNTLDLEQFYWYLSKVGYNYSDAFRASSVDRRLNQAVVTVPAPPEPTTIRSSMHPTVLDTAIQGLLAGFSYPEDGRLRTVYLPTAIDCIRINMVAPPASPGVLMADSFLTLADAKSLEGDVDVFDSKDATIHVQLRGVHWTALNQEEDRWLYAAETWVRDAAYGIEPRLKTKLSPENSLLRTLLVRTAYFYLRSLRDQIKPSELLLMSKHRRHMMKWVREHLFPQIEAGKHPDIQAEWSNDTLEDVEQWSASYLASGNNDMQLLHAVGGKLPAIARGTIPPLQVLMKDGMLDRLYVEGVGFADGNLDLESLVKQLAHRYPRMKVLEVGAGTGGTTRAVLSALDGKYTSYTYTDISAGFFEPAKAKFSQHLSQLSFKMLNIEKDPVEQGFEEGSFDMVVASNCLHATRSLKDTVRHCRRLLRPGGYLVLLEITRDHLPIQLIMGTLPGWFLGADEGRVWAPTIGLDEWDALLKVTGFSGVDTSSTPSFCSVILSQATDETIQMLRQPLSTNSQSPMPPLDQQVLVVGGSELASRSQTLLASAGAVIRRNLEGIEIPSGAVVLCLCDLDSPVFNSMSQSRFEAVQAVFRNASTVLWVSSGATSGKNPLANVTVGLGRTLLAERSDLRLQFLDVDAPATLEPSLLATLLLRLTGMNSDYNSDEILWTPEPQLTLRDGAIYIPRVLALDAINLRSTARHRQVTQLTSFELPDIVIEVTKRHGALELLYRHHHEHVHNVKPGEVRVKVTASSLYSLVCCEGSSKMSASASSRPAHLWVGHDMVSGDKLVGLSHASSSIVTVAEDCVLYRQRSAANTAAEESVDAAQQLHHFTAQALVKHLLRDLEGPVWIHGAPNHLSKAISRVAAEQCLTVFETTSDMERAGDWGFIHPYISKRNLQSLRMRMRDVKTFIDLKPWKSNSISALLRASSPRSRLVTIDIEDLNDLIIGLSREDLCRLARQHFEDHDNIRRGPDNLDQILPIENVTTEVVKGLGPATVIDWSATDKVTTVVHPVEHNGLFAANKTYLLFGMTGDVGISIALWMVDHGARSVVLASRKPSVPASVVEHMSQKGADLRVMAVDITNRDALRTFYADIKSSMPPVGGVINGAMVLRDRLFVDMSWPDFEAVLAPKVVGTQNIDELFGDGEEDETLDFFIVLSSATSLVGIIGQSAYSAANHFAASLVRQRRSRGLAGSVIVIGFLTGLGYIFHRSDKEHLATIEKSLLPRLDRQSETDLCEMLAEAIVCGRPNSDQPPELITGIRTSFQEAWHQDPRLSCYLVQEGVRESGGGPEEVNGNVKVEVQLAAVEDPKDGLTVLEKCFSQALGNMLQLDPAQISGDVPAVNLGVDSLVSVRIREWFLKELGVDVPILKIMSTNHTVSRLCEDALTGWRRLQAGSDMAAATSSSGTARQDPEMDWTKELTGLIDGIPALIPQGAESVKDAPRRSARRIVLTGCTGFLGTHMLRNLVADDNVAELHCLCIRSRRVRVRDPRIREYKGDLMKPLLGLSNDDFIRLSQTADLIIHLGAEVNHLKSYEAVRTANVVSTQVLLAMATPRGVPVHFVSSSSVAMLQKGTHELPEIPPSAISPPTDAESLMKNAIGYAASKWMGEMLLEHAAPPAVVHRFPNIMGPDAPDEIPLVALDRFCTRMRAVPALDPQQWVGQLDIIEVSDVVPEFLANAYGHDPQKGFAVHNYCSSNEYWLSDLAGMYEKKLGGHIKVLPTAEWMRRATAMGMPKGVVATFTGHDEVFVSPVLRKGSGSR</sequence>
<dbReference type="SMART" id="SM00822">
    <property type="entry name" value="PKS_KR"/>
    <property type="match status" value="1"/>
</dbReference>
<dbReference type="InterPro" id="IPR013120">
    <property type="entry name" value="FAR_NAD-bd"/>
</dbReference>
<evidence type="ECO:0000256" key="5">
    <source>
        <dbReference type="ARBA" id="ARBA00023002"/>
    </source>
</evidence>
<dbReference type="InterPro" id="IPR036736">
    <property type="entry name" value="ACP-like_sf"/>
</dbReference>
<dbReference type="PROSITE" id="PS52004">
    <property type="entry name" value="KS3_2"/>
    <property type="match status" value="1"/>
</dbReference>
<dbReference type="GeneID" id="27726460"/>
<reference evidence="11 12" key="1">
    <citation type="journal article" date="2014" name="Genome Announc.">
        <title>Draft genome sequence of the pathogenic fungus Scedosporium apiospermum.</title>
        <authorList>
            <person name="Vandeputte P."/>
            <person name="Ghamrawi S."/>
            <person name="Rechenmann M."/>
            <person name="Iltis A."/>
            <person name="Giraud S."/>
            <person name="Fleury M."/>
            <person name="Thornton C."/>
            <person name="Delhaes L."/>
            <person name="Meyer W."/>
            <person name="Papon N."/>
            <person name="Bouchara J.P."/>
        </authorList>
    </citation>
    <scope>NUCLEOTIDE SEQUENCE [LARGE SCALE GENOMIC DNA]</scope>
    <source>
        <strain evidence="11 12">IHEM 14462</strain>
    </source>
</reference>
<feature type="region of interest" description="C-terminal hotdog fold" evidence="7">
    <location>
        <begin position="1107"/>
        <end position="1255"/>
    </location>
</feature>
<feature type="domain" description="PKS/mFAS DH" evidence="10">
    <location>
        <begin position="950"/>
        <end position="1255"/>
    </location>
</feature>
<dbReference type="SMART" id="SM00827">
    <property type="entry name" value="PKS_AT"/>
    <property type="match status" value="1"/>
</dbReference>
<dbReference type="InterPro" id="IPR014043">
    <property type="entry name" value="Acyl_transferase_dom"/>
</dbReference>
<proteinExistence type="predicted"/>
<dbReference type="KEGG" id="sapo:SAPIO_CDS7388"/>
<dbReference type="InterPro" id="IPR016035">
    <property type="entry name" value="Acyl_Trfase/lysoPLipase"/>
</dbReference>
<keyword evidence="2" id="KW-0597">Phosphoprotein</keyword>
<dbReference type="PANTHER" id="PTHR43775">
    <property type="entry name" value="FATTY ACID SYNTHASE"/>
    <property type="match status" value="1"/>
</dbReference>
<evidence type="ECO:0000256" key="7">
    <source>
        <dbReference type="PROSITE-ProRule" id="PRU01363"/>
    </source>
</evidence>
<dbReference type="InterPro" id="IPR049551">
    <property type="entry name" value="PKS_DH_C"/>
</dbReference>
<feature type="region of interest" description="N-terminal hotdog fold" evidence="7">
    <location>
        <begin position="950"/>
        <end position="1092"/>
    </location>
</feature>
<evidence type="ECO:0000256" key="4">
    <source>
        <dbReference type="ARBA" id="ARBA00022679"/>
    </source>
</evidence>
<keyword evidence="1" id="KW-0596">Phosphopantetheine</keyword>
<keyword evidence="5" id="KW-0560">Oxidoreductase</keyword>
<dbReference type="Pfam" id="PF14765">
    <property type="entry name" value="PS-DH"/>
    <property type="match status" value="1"/>
</dbReference>
<dbReference type="GO" id="GO:0008168">
    <property type="term" value="F:methyltransferase activity"/>
    <property type="evidence" value="ECO:0007669"/>
    <property type="project" value="UniProtKB-KW"/>
</dbReference>
<dbReference type="InterPro" id="IPR016036">
    <property type="entry name" value="Malonyl_transacylase_ACP-bd"/>
</dbReference>
<dbReference type="SUPFAM" id="SSF53901">
    <property type="entry name" value="Thiolase-like"/>
    <property type="match status" value="1"/>
</dbReference>
<dbReference type="CDD" id="cd02440">
    <property type="entry name" value="AdoMet_MTases"/>
    <property type="match status" value="1"/>
</dbReference>
<dbReference type="InterPro" id="IPR050091">
    <property type="entry name" value="PKS_NRPS_Biosynth_Enz"/>
</dbReference>
<dbReference type="Gene3D" id="3.40.47.10">
    <property type="match status" value="1"/>
</dbReference>
<dbReference type="InterPro" id="IPR013968">
    <property type="entry name" value="PKS_KR"/>
</dbReference>
<dbReference type="EMBL" id="JOWA01000110">
    <property type="protein sequence ID" value="KEZ41293.1"/>
    <property type="molecule type" value="Genomic_DNA"/>
</dbReference>
<dbReference type="Pfam" id="PF21089">
    <property type="entry name" value="PKS_DH_N"/>
    <property type="match status" value="1"/>
</dbReference>
<evidence type="ECO:0000256" key="1">
    <source>
        <dbReference type="ARBA" id="ARBA00022450"/>
    </source>
</evidence>
<dbReference type="InterPro" id="IPR020841">
    <property type="entry name" value="PKS_Beta-ketoAc_synthase_dom"/>
</dbReference>
<gene>
    <name evidence="11" type="ORF">SAPIO_CDS7388</name>
</gene>
<dbReference type="InterPro" id="IPR032821">
    <property type="entry name" value="PKS_assoc"/>
</dbReference>
<dbReference type="Pfam" id="PF08242">
    <property type="entry name" value="Methyltransf_12"/>
    <property type="match status" value="1"/>
</dbReference>
<dbReference type="InterPro" id="IPR009081">
    <property type="entry name" value="PP-bd_ACP"/>
</dbReference>
<dbReference type="SUPFAM" id="SSF51735">
    <property type="entry name" value="NAD(P)-binding Rossmann-fold domains"/>
    <property type="match status" value="3"/>
</dbReference>
<dbReference type="Pfam" id="PF07993">
    <property type="entry name" value="NAD_binding_4"/>
    <property type="match status" value="1"/>
</dbReference>
<keyword evidence="12" id="KW-1185">Reference proteome</keyword>
<dbReference type="InterPro" id="IPR049900">
    <property type="entry name" value="PKS_mFAS_DH"/>
</dbReference>
<dbReference type="InterPro" id="IPR049552">
    <property type="entry name" value="PKS_DH_N"/>
</dbReference>
<dbReference type="SUPFAM" id="SSF52151">
    <property type="entry name" value="FabD/lysophospholipase-like"/>
    <property type="match status" value="1"/>
</dbReference>
<name>A0A084G1T1_PSEDA</name>
<dbReference type="InterPro" id="IPR001227">
    <property type="entry name" value="Ac_transferase_dom_sf"/>
</dbReference>
<dbReference type="OrthoDB" id="329835at2759"/>
<organism evidence="11 12">
    <name type="scientific">Pseudallescheria apiosperma</name>
    <name type="common">Scedosporium apiospermum</name>
    <dbReference type="NCBI Taxonomy" id="563466"/>
    <lineage>
        <taxon>Eukaryota</taxon>
        <taxon>Fungi</taxon>
        <taxon>Dikarya</taxon>
        <taxon>Ascomycota</taxon>
        <taxon>Pezizomycotina</taxon>
        <taxon>Sordariomycetes</taxon>
        <taxon>Hypocreomycetidae</taxon>
        <taxon>Microascales</taxon>
        <taxon>Microascaceae</taxon>
        <taxon>Scedosporium</taxon>
    </lineage>
</organism>
<dbReference type="InterPro" id="IPR016039">
    <property type="entry name" value="Thiolase-like"/>
</dbReference>
<feature type="active site" description="Proton donor; for dehydratase activity" evidence="7">
    <location>
        <position position="1165"/>
    </location>
</feature>
<keyword evidence="6" id="KW-0511">Multifunctional enzyme</keyword>
<dbReference type="InterPro" id="IPR057326">
    <property type="entry name" value="KR_dom"/>
</dbReference>
<dbReference type="InterPro" id="IPR013217">
    <property type="entry name" value="Methyltransf_12"/>
</dbReference>
<dbReference type="Proteomes" id="UP000028545">
    <property type="component" value="Unassembled WGS sequence"/>
</dbReference>
<evidence type="ECO:0000259" key="8">
    <source>
        <dbReference type="PROSITE" id="PS50075"/>
    </source>
</evidence>
<feature type="domain" description="Ketosynthase family 3 (KS3)" evidence="9">
    <location>
        <begin position="12"/>
        <end position="446"/>
    </location>
</feature>
<dbReference type="PROSITE" id="PS52019">
    <property type="entry name" value="PKS_MFAS_DH"/>
    <property type="match status" value="1"/>
</dbReference>
<dbReference type="OMA" id="RGKMMAV"/>
<dbReference type="SUPFAM" id="SSF47336">
    <property type="entry name" value="ACP-like"/>
    <property type="match status" value="1"/>
</dbReference>
<evidence type="ECO:0000256" key="2">
    <source>
        <dbReference type="ARBA" id="ARBA00022553"/>
    </source>
</evidence>
<dbReference type="CDD" id="cd00833">
    <property type="entry name" value="PKS"/>
    <property type="match status" value="1"/>
</dbReference>
<dbReference type="PANTHER" id="PTHR43775:SF20">
    <property type="entry name" value="HYBRID PKS-NRPS SYNTHETASE APDA"/>
    <property type="match status" value="1"/>
</dbReference>
<dbReference type="GO" id="GO:0004312">
    <property type="term" value="F:fatty acid synthase activity"/>
    <property type="evidence" value="ECO:0007669"/>
    <property type="project" value="TreeGrafter"/>
</dbReference>